<protein>
    <submittedName>
        <fullName evidence="1">Uncharacterized protein</fullName>
    </submittedName>
</protein>
<dbReference type="EMBL" id="JANRMS010000502">
    <property type="protein sequence ID" value="KAJ3538719.1"/>
    <property type="molecule type" value="Genomic_DNA"/>
</dbReference>
<name>A0ACC1SFU9_9HYPO</name>
<proteinExistence type="predicted"/>
<comment type="caution">
    <text evidence="1">The sequence shown here is derived from an EMBL/GenBank/DDBJ whole genome shotgun (WGS) entry which is preliminary data.</text>
</comment>
<reference evidence="1" key="1">
    <citation type="submission" date="2022-08" db="EMBL/GenBank/DDBJ databases">
        <title>Genome Sequence of Fusarium decemcellulare.</title>
        <authorList>
            <person name="Buettner E."/>
        </authorList>
    </citation>
    <scope>NUCLEOTIDE SEQUENCE</scope>
    <source>
        <strain evidence="1">Babe19</strain>
    </source>
</reference>
<evidence type="ECO:0000313" key="2">
    <source>
        <dbReference type="Proteomes" id="UP001148629"/>
    </source>
</evidence>
<sequence length="663" mass="74505">MPAPERRKVRKGTKSCWECKKRKARCLFTASGDETCDGCKRRGARCVNQDLPDPAASNQAIGRLSRIEAMLEQLLERLPRETPQLLSLGPTRTSPPSQGAWSGDTNSNLLTASALVDPGRDEGTTAQHDTIRSRLIEAWPCQQDLDVIISFPLDFEESSHSLISAICLPDLNPKTQRHQLPRRLFRLPPPGSHPVLYARKLLVLASCLQATASPETASLDQLTTSVHDLMLRAVDVARVLVNSNDNMVASIEGIECIAIESMHHCYAGDLRRGWLTLRRAMMIAQTMGLHQRVYQPSARSMDPFRSPPSSQRIWFTLVHLDRYLSLMLGLPQCSSESAFAIPTELETCEAEEKLQRLDCVSAGRILQLRDSTTDGYGTTLETDKILQQGEACMPPRWWAPSFTRPKGKMDESGHFSLLKDQLRHYHLVSQLHWPSLLRDDSNPATEYSRVTAINASREALSRCIALNDTRIAKYHFPALIRIAFMSILAICLANLVADQRGQYDACAAFFAHQRQSDRGMMEQALEDIEQIEPFISDMASIKIKNVVRELLVIDAEAANGVRYRFHVQPRDSYHDINFGGEVVQHGKGLLINTPSCGKILIERIDEACFQTTRPTPHPNEMLPTLNRHEQDRTYEDAISTSYEALVSDNLDFELDISGQQWLL</sequence>
<gene>
    <name evidence="1" type="ORF">NM208_g5779</name>
</gene>
<organism evidence="1 2">
    <name type="scientific">Fusarium decemcellulare</name>
    <dbReference type="NCBI Taxonomy" id="57161"/>
    <lineage>
        <taxon>Eukaryota</taxon>
        <taxon>Fungi</taxon>
        <taxon>Dikarya</taxon>
        <taxon>Ascomycota</taxon>
        <taxon>Pezizomycotina</taxon>
        <taxon>Sordariomycetes</taxon>
        <taxon>Hypocreomycetidae</taxon>
        <taxon>Hypocreales</taxon>
        <taxon>Nectriaceae</taxon>
        <taxon>Fusarium</taxon>
        <taxon>Fusarium decemcellulare species complex</taxon>
    </lineage>
</organism>
<dbReference type="Proteomes" id="UP001148629">
    <property type="component" value="Unassembled WGS sequence"/>
</dbReference>
<keyword evidence="2" id="KW-1185">Reference proteome</keyword>
<evidence type="ECO:0000313" key="1">
    <source>
        <dbReference type="EMBL" id="KAJ3538719.1"/>
    </source>
</evidence>
<accession>A0ACC1SFU9</accession>